<comment type="function">
    <text evidence="8">Toxic component of a toxin-antitoxin (TA) system. An RNase.</text>
</comment>
<dbReference type="Pfam" id="PF01850">
    <property type="entry name" value="PIN"/>
    <property type="match status" value="1"/>
</dbReference>
<dbReference type="Proteomes" id="UP001143400">
    <property type="component" value="Unassembled WGS sequence"/>
</dbReference>
<evidence type="ECO:0000256" key="4">
    <source>
        <dbReference type="ARBA" id="ARBA00022723"/>
    </source>
</evidence>
<feature type="domain" description="PIN" evidence="9">
    <location>
        <begin position="2"/>
        <end position="132"/>
    </location>
</feature>
<evidence type="ECO:0000313" key="10">
    <source>
        <dbReference type="EMBL" id="GLK54850.1"/>
    </source>
</evidence>
<dbReference type="GO" id="GO:0004540">
    <property type="term" value="F:RNA nuclease activity"/>
    <property type="evidence" value="ECO:0007669"/>
    <property type="project" value="InterPro"/>
</dbReference>
<evidence type="ECO:0000313" key="11">
    <source>
        <dbReference type="EMBL" id="MBM7851787.1"/>
    </source>
</evidence>
<dbReference type="GO" id="GO:0090729">
    <property type="term" value="F:toxin activity"/>
    <property type="evidence" value="ECO:0007669"/>
    <property type="project" value="UniProtKB-KW"/>
</dbReference>
<evidence type="ECO:0000259" key="9">
    <source>
        <dbReference type="Pfam" id="PF01850"/>
    </source>
</evidence>
<keyword evidence="3 8" id="KW-0540">Nuclease</keyword>
<dbReference type="PANTHER" id="PTHR33653:SF1">
    <property type="entry name" value="RIBONUCLEASE VAPC2"/>
    <property type="match status" value="1"/>
</dbReference>
<evidence type="ECO:0000256" key="1">
    <source>
        <dbReference type="ARBA" id="ARBA00001946"/>
    </source>
</evidence>
<dbReference type="InterPro" id="IPR022907">
    <property type="entry name" value="VapC_family"/>
</dbReference>
<dbReference type="EMBL" id="BSFF01000001">
    <property type="protein sequence ID" value="GLK54850.1"/>
    <property type="molecule type" value="Genomic_DNA"/>
</dbReference>
<proteinExistence type="inferred from homology"/>
<accession>A0A9W6MQN3</accession>
<keyword evidence="6 8" id="KW-0460">Magnesium</keyword>
<comment type="similarity">
    <text evidence="7 8">Belongs to the PINc/VapC protein family.</text>
</comment>
<dbReference type="Proteomes" id="UP000758856">
    <property type="component" value="Unassembled WGS sequence"/>
</dbReference>
<comment type="caution">
    <text evidence="10">The sequence shown here is derived from an EMBL/GenBank/DDBJ whole genome shotgun (WGS) entry which is preliminary data.</text>
</comment>
<feature type="binding site" evidence="8">
    <location>
        <position position="5"/>
    </location>
    <ligand>
        <name>Mg(2+)</name>
        <dbReference type="ChEBI" id="CHEBI:18420"/>
    </ligand>
</feature>
<keyword evidence="4 8" id="KW-0479">Metal-binding</keyword>
<name>A0A9W6MQN3_9HYPH</name>
<dbReference type="SUPFAM" id="SSF88723">
    <property type="entry name" value="PIN domain-like"/>
    <property type="match status" value="1"/>
</dbReference>
<protein>
    <recommendedName>
        <fullName evidence="8">Ribonuclease VapC</fullName>
        <shortName evidence="8">RNase VapC</shortName>
        <ecNumber evidence="8">3.1.-.-</ecNumber>
    </recommendedName>
    <alternativeName>
        <fullName evidence="8">Toxin VapC</fullName>
    </alternativeName>
</protein>
<dbReference type="CDD" id="cd18731">
    <property type="entry name" value="PIN_NgFitB-like"/>
    <property type="match status" value="1"/>
</dbReference>
<reference evidence="10" key="1">
    <citation type="journal article" date="2014" name="Int. J. Syst. Evol. Microbiol.">
        <title>Complete genome sequence of Corynebacterium casei LMG S-19264T (=DSM 44701T), isolated from a smear-ripened cheese.</title>
        <authorList>
            <consortium name="US DOE Joint Genome Institute (JGI-PGF)"/>
            <person name="Walter F."/>
            <person name="Albersmeier A."/>
            <person name="Kalinowski J."/>
            <person name="Ruckert C."/>
        </authorList>
    </citation>
    <scope>NUCLEOTIDE SEQUENCE</scope>
    <source>
        <strain evidence="10">VKM B-1606</strain>
    </source>
</reference>
<dbReference type="InterPro" id="IPR029060">
    <property type="entry name" value="PIN-like_dom_sf"/>
</dbReference>
<dbReference type="EC" id="3.1.-.-" evidence="8"/>
<reference evidence="10" key="3">
    <citation type="submission" date="2023-01" db="EMBL/GenBank/DDBJ databases">
        <authorList>
            <person name="Sun Q."/>
            <person name="Evtushenko L."/>
        </authorList>
    </citation>
    <scope>NUCLEOTIDE SEQUENCE</scope>
    <source>
        <strain evidence="10">VKM B-1606</strain>
    </source>
</reference>
<evidence type="ECO:0000256" key="2">
    <source>
        <dbReference type="ARBA" id="ARBA00022649"/>
    </source>
</evidence>
<evidence type="ECO:0000313" key="13">
    <source>
        <dbReference type="Proteomes" id="UP001143400"/>
    </source>
</evidence>
<evidence type="ECO:0000256" key="6">
    <source>
        <dbReference type="ARBA" id="ARBA00022842"/>
    </source>
</evidence>
<organism evidence="10 13">
    <name type="scientific">Methylopila capsulata</name>
    <dbReference type="NCBI Taxonomy" id="61654"/>
    <lineage>
        <taxon>Bacteria</taxon>
        <taxon>Pseudomonadati</taxon>
        <taxon>Pseudomonadota</taxon>
        <taxon>Alphaproteobacteria</taxon>
        <taxon>Hyphomicrobiales</taxon>
        <taxon>Methylopilaceae</taxon>
        <taxon>Methylopila</taxon>
    </lineage>
</organism>
<dbReference type="InterPro" id="IPR050556">
    <property type="entry name" value="Type_II_TA_system_RNase"/>
</dbReference>
<keyword evidence="2 8" id="KW-1277">Toxin-antitoxin system</keyword>
<keyword evidence="12" id="KW-1185">Reference proteome</keyword>
<reference evidence="11 12" key="2">
    <citation type="submission" date="2021-01" db="EMBL/GenBank/DDBJ databases">
        <title>Genomic Encyclopedia of Type Strains, Phase IV (KMG-IV): sequencing the most valuable type-strain genomes for metagenomic binning, comparative biology and taxonomic classification.</title>
        <authorList>
            <person name="Goeker M."/>
        </authorList>
    </citation>
    <scope>NUCLEOTIDE SEQUENCE [LARGE SCALE GENOMIC DNA]</scope>
    <source>
        <strain evidence="11 12">DSM 6130</strain>
    </source>
</reference>
<sequence length="144" mass="16324">MIILDTNVLSEIMRPAADRSTVVYGWLRSQDPANLMTTSISVAEIAVGVHKMPIGRRRRDLEDGARRLFTTLFVDRILPFDVLAAEHFGPLLAERRQKGRHFHTFDFQILAIAASRRYAIATRNMGDFDDVGVKLINPWNHPAP</sequence>
<keyword evidence="8" id="KW-0800">Toxin</keyword>
<dbReference type="PANTHER" id="PTHR33653">
    <property type="entry name" value="RIBONUCLEASE VAPC2"/>
    <property type="match status" value="1"/>
</dbReference>
<comment type="cofactor">
    <cofactor evidence="1 8">
        <name>Mg(2+)</name>
        <dbReference type="ChEBI" id="CHEBI:18420"/>
    </cofactor>
</comment>
<dbReference type="GO" id="GO:0000287">
    <property type="term" value="F:magnesium ion binding"/>
    <property type="evidence" value="ECO:0007669"/>
    <property type="project" value="UniProtKB-UniRule"/>
</dbReference>
<dbReference type="GO" id="GO:0016787">
    <property type="term" value="F:hydrolase activity"/>
    <property type="evidence" value="ECO:0007669"/>
    <property type="project" value="UniProtKB-KW"/>
</dbReference>
<gene>
    <name evidence="10" type="primary">vapC_2</name>
    <name evidence="8" type="synonym">vapC</name>
    <name evidence="10" type="ORF">GCM10008170_08690</name>
    <name evidence="11" type="ORF">JOD31_002012</name>
</gene>
<dbReference type="RefSeq" id="WP_204950186.1">
    <property type="nucleotide sequence ID" value="NZ_BSFF01000001.1"/>
</dbReference>
<dbReference type="HAMAP" id="MF_00265">
    <property type="entry name" value="VapC_Nob1"/>
    <property type="match status" value="1"/>
</dbReference>
<feature type="binding site" evidence="8">
    <location>
        <position position="106"/>
    </location>
    <ligand>
        <name>Mg(2+)</name>
        <dbReference type="ChEBI" id="CHEBI:18420"/>
    </ligand>
</feature>
<evidence type="ECO:0000256" key="3">
    <source>
        <dbReference type="ARBA" id="ARBA00022722"/>
    </source>
</evidence>
<dbReference type="InterPro" id="IPR002716">
    <property type="entry name" value="PIN_dom"/>
</dbReference>
<dbReference type="Gene3D" id="3.40.50.1010">
    <property type="entry name" value="5'-nuclease"/>
    <property type="match status" value="1"/>
</dbReference>
<evidence type="ECO:0000256" key="8">
    <source>
        <dbReference type="HAMAP-Rule" id="MF_00265"/>
    </source>
</evidence>
<evidence type="ECO:0000313" key="12">
    <source>
        <dbReference type="Proteomes" id="UP000758856"/>
    </source>
</evidence>
<dbReference type="AlphaFoldDB" id="A0A9W6MQN3"/>
<evidence type="ECO:0000256" key="7">
    <source>
        <dbReference type="ARBA" id="ARBA00038093"/>
    </source>
</evidence>
<evidence type="ECO:0000256" key="5">
    <source>
        <dbReference type="ARBA" id="ARBA00022801"/>
    </source>
</evidence>
<keyword evidence="5 8" id="KW-0378">Hydrolase</keyword>
<dbReference type="EMBL" id="JAFBCY010000002">
    <property type="protein sequence ID" value="MBM7851787.1"/>
    <property type="molecule type" value="Genomic_DNA"/>
</dbReference>